<proteinExistence type="predicted"/>
<gene>
    <name evidence="1" type="ORF">LZT28_22990</name>
</gene>
<comment type="caution">
    <text evidence="1">The sequence shown here is derived from an EMBL/GenBank/DDBJ whole genome shotgun (WGS) entry which is preliminary data.</text>
</comment>
<dbReference type="Proteomes" id="UP001208651">
    <property type="component" value="Unassembled WGS sequence"/>
</dbReference>
<reference evidence="1" key="1">
    <citation type="submission" date="2022-01" db="EMBL/GenBank/DDBJ databases">
        <title>Comparison of Fish pathogen Aeromonas spp.</title>
        <authorList>
            <person name="Dubey S."/>
            <person name="Sorum H."/>
            <person name="Munangandu H.M."/>
        </authorList>
    </citation>
    <scope>NUCLEOTIDE SEQUENCE</scope>
    <source>
        <strain evidence="1">SD/21-15</strain>
    </source>
</reference>
<dbReference type="EMBL" id="JAJVCY010000151">
    <property type="protein sequence ID" value="MCV3291043.1"/>
    <property type="molecule type" value="Genomic_DNA"/>
</dbReference>
<name>A0AAW5RVB3_AERME</name>
<protein>
    <submittedName>
        <fullName evidence="1">Uncharacterized protein</fullName>
    </submittedName>
</protein>
<sequence>MELLLTIKQNQRENTKRDGALDDQKNVFEFSVGNCKCFIRAQVFSLNENNKLNYEETILEEEFFKNFEHLFADFGRIKTKDGRKHILEYNY</sequence>
<accession>A0AAW5RVB3</accession>
<evidence type="ECO:0000313" key="2">
    <source>
        <dbReference type="Proteomes" id="UP001208651"/>
    </source>
</evidence>
<evidence type="ECO:0000313" key="1">
    <source>
        <dbReference type="EMBL" id="MCV3291043.1"/>
    </source>
</evidence>
<dbReference type="AlphaFoldDB" id="A0AAW5RVB3"/>
<organism evidence="1 2">
    <name type="scientific">Aeromonas media</name>
    <dbReference type="NCBI Taxonomy" id="651"/>
    <lineage>
        <taxon>Bacteria</taxon>
        <taxon>Pseudomonadati</taxon>
        <taxon>Pseudomonadota</taxon>
        <taxon>Gammaproteobacteria</taxon>
        <taxon>Aeromonadales</taxon>
        <taxon>Aeromonadaceae</taxon>
        <taxon>Aeromonas</taxon>
    </lineage>
</organism>
<dbReference type="RefSeq" id="WP_263686765.1">
    <property type="nucleotide sequence ID" value="NZ_JAJVCY010000151.1"/>
</dbReference>